<gene>
    <name evidence="2" type="ORF">QQF64_009937</name>
</gene>
<proteinExistence type="predicted"/>
<feature type="region of interest" description="Disordered" evidence="1">
    <location>
        <begin position="1"/>
        <end position="26"/>
    </location>
</feature>
<organism evidence="2 3">
    <name type="scientific">Cirrhinus molitorella</name>
    <name type="common">mud carp</name>
    <dbReference type="NCBI Taxonomy" id="172907"/>
    <lineage>
        <taxon>Eukaryota</taxon>
        <taxon>Metazoa</taxon>
        <taxon>Chordata</taxon>
        <taxon>Craniata</taxon>
        <taxon>Vertebrata</taxon>
        <taxon>Euteleostomi</taxon>
        <taxon>Actinopterygii</taxon>
        <taxon>Neopterygii</taxon>
        <taxon>Teleostei</taxon>
        <taxon>Ostariophysi</taxon>
        <taxon>Cypriniformes</taxon>
        <taxon>Cyprinidae</taxon>
        <taxon>Labeoninae</taxon>
        <taxon>Labeonini</taxon>
        <taxon>Cirrhinus</taxon>
    </lineage>
</organism>
<protein>
    <submittedName>
        <fullName evidence="2">Uncharacterized protein</fullName>
    </submittedName>
</protein>
<keyword evidence="3" id="KW-1185">Reference proteome</keyword>
<reference evidence="2 3" key="1">
    <citation type="submission" date="2023-09" db="EMBL/GenBank/DDBJ databases">
        <authorList>
            <person name="Wang M."/>
        </authorList>
    </citation>
    <scope>NUCLEOTIDE SEQUENCE [LARGE SCALE GENOMIC DNA]</scope>
    <source>
        <strain evidence="2">GT-2023</strain>
        <tissue evidence="2">Liver</tissue>
    </source>
</reference>
<evidence type="ECO:0000313" key="2">
    <source>
        <dbReference type="EMBL" id="KAL1259360.1"/>
    </source>
</evidence>
<sequence>MSRSDVENCNTTTSPLPFRSRSTSPPSHSFIFGLPEVSQGRASQCLCELTRGCCMAECTDKGIGVKP</sequence>
<evidence type="ECO:0000313" key="3">
    <source>
        <dbReference type="Proteomes" id="UP001558613"/>
    </source>
</evidence>
<dbReference type="EMBL" id="JAYMGO010000016">
    <property type="protein sequence ID" value="KAL1259360.1"/>
    <property type="molecule type" value="Genomic_DNA"/>
</dbReference>
<accession>A0ABR3M425</accession>
<comment type="caution">
    <text evidence="2">The sequence shown here is derived from an EMBL/GenBank/DDBJ whole genome shotgun (WGS) entry which is preliminary data.</text>
</comment>
<name>A0ABR3M425_9TELE</name>
<evidence type="ECO:0000256" key="1">
    <source>
        <dbReference type="SAM" id="MobiDB-lite"/>
    </source>
</evidence>
<dbReference type="Proteomes" id="UP001558613">
    <property type="component" value="Unassembled WGS sequence"/>
</dbReference>
<feature type="compositionally biased region" description="Polar residues" evidence="1">
    <location>
        <begin position="7"/>
        <end position="26"/>
    </location>
</feature>